<keyword evidence="2" id="KW-1185">Reference proteome</keyword>
<dbReference type="Gene3D" id="2.60.40.10">
    <property type="entry name" value="Immunoglobulins"/>
    <property type="match status" value="1"/>
</dbReference>
<accession>A0A1S3IDZ3</accession>
<dbReference type="KEGG" id="lak:106163105"/>
<keyword evidence="1" id="KW-0812">Transmembrane</keyword>
<dbReference type="NCBIfam" id="NF041940">
    <property type="entry name" value="choice_anch_X"/>
    <property type="match status" value="1"/>
</dbReference>
<dbReference type="STRING" id="7574.A0A1S3IDZ3"/>
<dbReference type="AlphaFoldDB" id="A0A1S3IDZ3"/>
<keyword evidence="1" id="KW-0472">Membrane</keyword>
<sequence length="394" mass="42336">MNNQHSPMSNPVGKWRYSITNSGSIDATVQVQVSSRPASDAAPIVLRASVSSDTVDIADPSLSRIAIYGEVSQGYTPIVGATVVAYVDTSTGTHTLHLLDNGAGADNTKNDGIYTAYFLKFEANVTHSVRVVVRGEDGVSVKSVTGGQKALPMVTNTAVANAHNFEITYKPIDPFMRSDSGGLFTVKNLPIFTPGSEPPDLYPPGRIYDLTMEAVNTDNKTVTLSWTATGDDLDQGNASSYDIRYSTSVSDIRYNFMKSNKFLDDDLLQGKLGSPLPAGGVETFIVQFNLTVDHNITYFIALVATDDRNQSGHVSNIVSVSFVYMNPFSFADPVISTESETSAVDTTTKLTIPKSKPFPEELNVTGYIIAGVAVVVIIITTVAIALQRQNLLKG</sequence>
<dbReference type="OrthoDB" id="10021899at2759"/>
<organism evidence="2 3">
    <name type="scientific">Lingula anatina</name>
    <name type="common">Brachiopod</name>
    <name type="synonym">Lingula unguis</name>
    <dbReference type="NCBI Taxonomy" id="7574"/>
    <lineage>
        <taxon>Eukaryota</taxon>
        <taxon>Metazoa</taxon>
        <taxon>Spiralia</taxon>
        <taxon>Lophotrochozoa</taxon>
        <taxon>Brachiopoda</taxon>
        <taxon>Linguliformea</taxon>
        <taxon>Lingulata</taxon>
        <taxon>Lingulida</taxon>
        <taxon>Linguloidea</taxon>
        <taxon>Lingulidae</taxon>
        <taxon>Lingula</taxon>
    </lineage>
</organism>
<dbReference type="GeneID" id="106163105"/>
<name>A0A1S3IDZ3_LINAN</name>
<evidence type="ECO:0000313" key="3">
    <source>
        <dbReference type="RefSeq" id="XP_013396071.1"/>
    </source>
</evidence>
<protein>
    <submittedName>
        <fullName evidence="3">Calcium-activated chloride channel regulator 4A-like</fullName>
    </submittedName>
</protein>
<dbReference type="InterPro" id="IPR013783">
    <property type="entry name" value="Ig-like_fold"/>
</dbReference>
<feature type="transmembrane region" description="Helical" evidence="1">
    <location>
        <begin position="364"/>
        <end position="386"/>
    </location>
</feature>
<reference evidence="3" key="1">
    <citation type="submission" date="2025-08" db="UniProtKB">
        <authorList>
            <consortium name="RefSeq"/>
        </authorList>
    </citation>
    <scope>IDENTIFICATION</scope>
    <source>
        <tissue evidence="3">Gonads</tissue>
    </source>
</reference>
<dbReference type="InParanoid" id="A0A1S3IDZ3"/>
<dbReference type="RefSeq" id="XP_013396071.1">
    <property type="nucleotide sequence ID" value="XM_013540617.1"/>
</dbReference>
<dbReference type="Proteomes" id="UP000085678">
    <property type="component" value="Unplaced"/>
</dbReference>
<evidence type="ECO:0000256" key="1">
    <source>
        <dbReference type="SAM" id="Phobius"/>
    </source>
</evidence>
<keyword evidence="1" id="KW-1133">Transmembrane helix</keyword>
<evidence type="ECO:0000313" key="2">
    <source>
        <dbReference type="Proteomes" id="UP000085678"/>
    </source>
</evidence>
<gene>
    <name evidence="3" type="primary">LOC106163105</name>
</gene>
<proteinExistence type="predicted"/>